<keyword evidence="1 2" id="KW-0482">Metalloprotease</keyword>
<keyword evidence="1 2" id="KW-0378">Hydrolase</keyword>
<feature type="active site" evidence="1">
    <location>
        <position position="162"/>
    </location>
</feature>
<protein>
    <recommendedName>
        <fullName evidence="2">Metalloendopeptidase</fullName>
        <ecNumber evidence="2">3.4.24.-</ecNumber>
    </recommendedName>
</protein>
<feature type="domain" description="Peptidase M12A" evidence="3">
    <location>
        <begin position="69"/>
        <end position="264"/>
    </location>
</feature>
<comment type="caution">
    <text evidence="1">Lacks conserved residue(s) required for the propagation of feature annotation.</text>
</comment>
<dbReference type="AlphaFoldDB" id="A0ABD1CF16"/>
<dbReference type="GO" id="GO:0004222">
    <property type="term" value="F:metalloendopeptidase activity"/>
    <property type="evidence" value="ECO:0007669"/>
    <property type="project" value="UniProtKB-UniRule"/>
</dbReference>
<dbReference type="Gene3D" id="3.40.390.10">
    <property type="entry name" value="Collagenase (Catalytic Domain)"/>
    <property type="match status" value="1"/>
</dbReference>
<dbReference type="GO" id="GO:0008270">
    <property type="term" value="F:zinc ion binding"/>
    <property type="evidence" value="ECO:0007669"/>
    <property type="project" value="UniProtKB-UniRule"/>
</dbReference>
<keyword evidence="2" id="KW-0732">Signal</keyword>
<dbReference type="Pfam" id="PF01400">
    <property type="entry name" value="Astacin"/>
    <property type="match status" value="1"/>
</dbReference>
<dbReference type="PANTHER" id="PTHR10127:SF814">
    <property type="entry name" value="MEPRIN A SUBUNIT BETA"/>
    <property type="match status" value="1"/>
</dbReference>
<proteinExistence type="predicted"/>
<comment type="cofactor">
    <cofactor evidence="1 2">
        <name>Zn(2+)</name>
        <dbReference type="ChEBI" id="CHEBI:29105"/>
    </cofactor>
    <text evidence="1 2">Binds 1 zinc ion per subunit.</text>
</comment>
<dbReference type="PRINTS" id="PR00480">
    <property type="entry name" value="ASTACIN"/>
</dbReference>
<evidence type="ECO:0000256" key="1">
    <source>
        <dbReference type="PROSITE-ProRule" id="PRU01211"/>
    </source>
</evidence>
<evidence type="ECO:0000313" key="5">
    <source>
        <dbReference type="Proteomes" id="UP001562425"/>
    </source>
</evidence>
<dbReference type="EMBL" id="JBEHCU010012892">
    <property type="protein sequence ID" value="KAL1374980.1"/>
    <property type="molecule type" value="Genomic_DNA"/>
</dbReference>
<dbReference type="Proteomes" id="UP001562425">
    <property type="component" value="Unassembled WGS sequence"/>
</dbReference>
<accession>A0ABD1CF16</accession>
<dbReference type="InterPro" id="IPR024079">
    <property type="entry name" value="MetalloPept_cat_dom_sf"/>
</dbReference>
<feature type="chain" id="PRO_5044524802" description="Metalloendopeptidase" evidence="2">
    <location>
        <begin position="26"/>
        <end position="264"/>
    </location>
</feature>
<evidence type="ECO:0000256" key="2">
    <source>
        <dbReference type="RuleBase" id="RU361183"/>
    </source>
</evidence>
<gene>
    <name evidence="4" type="ORF">pipiens_017771</name>
</gene>
<dbReference type="PANTHER" id="PTHR10127">
    <property type="entry name" value="DISCOIDIN, CUB, EGF, LAMININ , AND ZINC METALLOPROTEASE DOMAIN CONTAINING"/>
    <property type="match status" value="1"/>
</dbReference>
<organism evidence="4 5">
    <name type="scientific">Culex pipiens pipiens</name>
    <name type="common">Northern house mosquito</name>
    <dbReference type="NCBI Taxonomy" id="38569"/>
    <lineage>
        <taxon>Eukaryota</taxon>
        <taxon>Metazoa</taxon>
        <taxon>Ecdysozoa</taxon>
        <taxon>Arthropoda</taxon>
        <taxon>Hexapoda</taxon>
        <taxon>Insecta</taxon>
        <taxon>Pterygota</taxon>
        <taxon>Neoptera</taxon>
        <taxon>Endopterygota</taxon>
        <taxon>Diptera</taxon>
        <taxon>Nematocera</taxon>
        <taxon>Culicoidea</taxon>
        <taxon>Culicidae</taxon>
        <taxon>Culicinae</taxon>
        <taxon>Culicini</taxon>
        <taxon>Culex</taxon>
        <taxon>Culex</taxon>
    </lineage>
</organism>
<dbReference type="SMART" id="SM00235">
    <property type="entry name" value="ZnMc"/>
    <property type="match status" value="1"/>
</dbReference>
<keyword evidence="1 2" id="KW-0479">Metal-binding</keyword>
<dbReference type="PROSITE" id="PS51864">
    <property type="entry name" value="ASTACIN"/>
    <property type="match status" value="1"/>
</dbReference>
<feature type="binding site" evidence="1">
    <location>
        <position position="165"/>
    </location>
    <ligand>
        <name>Zn(2+)</name>
        <dbReference type="ChEBI" id="CHEBI:29105"/>
        <note>catalytic</note>
    </ligand>
</feature>
<keyword evidence="1 2" id="KW-0645">Protease</keyword>
<evidence type="ECO:0000259" key="3">
    <source>
        <dbReference type="PROSITE" id="PS51864"/>
    </source>
</evidence>
<feature type="signal peptide" evidence="2">
    <location>
        <begin position="1"/>
        <end position="25"/>
    </location>
</feature>
<dbReference type="InterPro" id="IPR001506">
    <property type="entry name" value="Peptidase_M12A"/>
</dbReference>
<dbReference type="PROSITE" id="PS51257">
    <property type="entry name" value="PROKAR_LIPOPROTEIN"/>
    <property type="match status" value="1"/>
</dbReference>
<dbReference type="GO" id="GO:0006508">
    <property type="term" value="P:proteolysis"/>
    <property type="evidence" value="ECO:0007669"/>
    <property type="project" value="UniProtKB-KW"/>
</dbReference>
<comment type="caution">
    <text evidence="4">The sequence shown here is derived from an EMBL/GenBank/DDBJ whole genome shotgun (WGS) entry which is preliminary data.</text>
</comment>
<dbReference type="InterPro" id="IPR034035">
    <property type="entry name" value="Astacin-like_dom"/>
</dbReference>
<reference evidence="4 5" key="1">
    <citation type="submission" date="2024-05" db="EMBL/GenBank/DDBJ databases">
        <title>Culex pipiens pipiens assembly and annotation.</title>
        <authorList>
            <person name="Alout H."/>
            <person name="Durand T."/>
        </authorList>
    </citation>
    <scope>NUCLEOTIDE SEQUENCE [LARGE SCALE GENOMIC DNA]</scope>
    <source>
        <strain evidence="4">HA-2024</strain>
        <tissue evidence="4">Whole body</tissue>
    </source>
</reference>
<feature type="binding site" evidence="1">
    <location>
        <position position="161"/>
    </location>
    <ligand>
        <name>Zn(2+)</name>
        <dbReference type="ChEBI" id="CHEBI:29105"/>
        <note>catalytic</note>
    </ligand>
</feature>
<dbReference type="EC" id="3.4.24.-" evidence="2"/>
<dbReference type="SUPFAM" id="SSF55486">
    <property type="entry name" value="Metalloproteases ('zincins'), catalytic domain"/>
    <property type="match status" value="1"/>
</dbReference>
<sequence>MATRGSFRMLVATFVSVSLACAIFGAPLDDAGTSANVMEWQQAGKYFQGDMVLNSEQTEALDTDKTDHTALIGPQYLWPQNTVYYVIKTEDFSAQQQDQIKAGMAEIAANSCIKFVPRTTQKNYVYITGNNSGCWAVLGYQTNDINYLNLNGCWVHGSIVHELLHTLGFVHMQSSSDRDFYVTIDWSAIQDGAEGNFVRYWSIQINDLGVPYDYESVMHYGATAFGINGQQTIIPHEPGVQIGLREKMSFKDIKRLNKLYPQCN</sequence>
<dbReference type="CDD" id="cd04280">
    <property type="entry name" value="ZnMc_astacin_like"/>
    <property type="match status" value="1"/>
</dbReference>
<feature type="binding site" evidence="1">
    <location>
        <position position="171"/>
    </location>
    <ligand>
        <name>Zn(2+)</name>
        <dbReference type="ChEBI" id="CHEBI:29105"/>
        <note>catalytic</note>
    </ligand>
</feature>
<keyword evidence="5" id="KW-1185">Reference proteome</keyword>
<evidence type="ECO:0000313" key="4">
    <source>
        <dbReference type="EMBL" id="KAL1374980.1"/>
    </source>
</evidence>
<name>A0ABD1CF16_CULPP</name>
<dbReference type="InterPro" id="IPR006026">
    <property type="entry name" value="Peptidase_Metallo"/>
</dbReference>
<keyword evidence="1 2" id="KW-0862">Zinc</keyword>